<dbReference type="PANTHER" id="PTHR38591">
    <property type="entry name" value="HYDROLASE"/>
    <property type="match status" value="1"/>
</dbReference>
<gene>
    <name evidence="1" type="ORF">S01H1_12747</name>
</gene>
<organism evidence="1">
    <name type="scientific">marine sediment metagenome</name>
    <dbReference type="NCBI Taxonomy" id="412755"/>
    <lineage>
        <taxon>unclassified sequences</taxon>
        <taxon>metagenomes</taxon>
        <taxon>ecological metagenomes</taxon>
    </lineage>
</organism>
<dbReference type="PANTHER" id="PTHR38591:SF1">
    <property type="entry name" value="BLL1000 PROTEIN"/>
    <property type="match status" value="1"/>
</dbReference>
<proteinExistence type="predicted"/>
<sequence length="98" mass="10955">TQDIALERMDSWVSTQTGNEYGVLWRVREETHDLDLEIRARYSEQEIIVFQVPEATFAFWEGGTTVSGHLDGEAVTGTGYAELVQFPAGMPAEAPHLQ</sequence>
<reference evidence="1" key="1">
    <citation type="journal article" date="2014" name="Front. Microbiol.">
        <title>High frequency of phylogenetically diverse reductive dehalogenase-homologous genes in deep subseafloor sedimentary metagenomes.</title>
        <authorList>
            <person name="Kawai M."/>
            <person name="Futagami T."/>
            <person name="Toyoda A."/>
            <person name="Takaki Y."/>
            <person name="Nishi S."/>
            <person name="Hori S."/>
            <person name="Arai W."/>
            <person name="Tsubouchi T."/>
            <person name="Morono Y."/>
            <person name="Uchiyama I."/>
            <person name="Ito T."/>
            <person name="Fujiyama A."/>
            <person name="Inagaki F."/>
            <person name="Takami H."/>
        </authorList>
    </citation>
    <scope>NUCLEOTIDE SEQUENCE</scope>
    <source>
        <strain evidence="1">Expedition CK06-06</strain>
    </source>
</reference>
<dbReference type="InterPro" id="IPR023374">
    <property type="entry name" value="AttH-like_dom_sf"/>
</dbReference>
<name>X0RN50_9ZZZZ</name>
<evidence type="ECO:0000313" key="1">
    <source>
        <dbReference type="EMBL" id="GAF70249.1"/>
    </source>
</evidence>
<dbReference type="AlphaFoldDB" id="X0RN50"/>
<protein>
    <submittedName>
        <fullName evidence="1">Uncharacterized protein</fullName>
    </submittedName>
</protein>
<accession>X0RN50</accession>
<comment type="caution">
    <text evidence="1">The sequence shown here is derived from an EMBL/GenBank/DDBJ whole genome shotgun (WGS) entry which is preliminary data.</text>
</comment>
<dbReference type="EMBL" id="BARS01006556">
    <property type="protein sequence ID" value="GAF70249.1"/>
    <property type="molecule type" value="Genomic_DNA"/>
</dbReference>
<dbReference type="Pfam" id="PF17186">
    <property type="entry name" value="Lipocalin_9"/>
    <property type="match status" value="1"/>
</dbReference>
<feature type="non-terminal residue" evidence="1">
    <location>
        <position position="1"/>
    </location>
</feature>
<dbReference type="SUPFAM" id="SSF159245">
    <property type="entry name" value="AttH-like"/>
    <property type="match status" value="1"/>
</dbReference>
<dbReference type="Gene3D" id="2.40.370.10">
    <property type="entry name" value="AttH-like domain"/>
    <property type="match status" value="1"/>
</dbReference>